<feature type="non-terminal residue" evidence="1">
    <location>
        <position position="269"/>
    </location>
</feature>
<dbReference type="AlphaFoldDB" id="A0AA35RP75"/>
<evidence type="ECO:0000313" key="1">
    <source>
        <dbReference type="EMBL" id="CAI8013712.1"/>
    </source>
</evidence>
<evidence type="ECO:0000313" key="2">
    <source>
        <dbReference type="Proteomes" id="UP001174909"/>
    </source>
</evidence>
<comment type="caution">
    <text evidence="1">The sequence shown here is derived from an EMBL/GenBank/DDBJ whole genome shotgun (WGS) entry which is preliminary data.</text>
</comment>
<organism evidence="1 2">
    <name type="scientific">Geodia barretti</name>
    <name type="common">Barrett's horny sponge</name>
    <dbReference type="NCBI Taxonomy" id="519541"/>
    <lineage>
        <taxon>Eukaryota</taxon>
        <taxon>Metazoa</taxon>
        <taxon>Porifera</taxon>
        <taxon>Demospongiae</taxon>
        <taxon>Heteroscleromorpha</taxon>
        <taxon>Tetractinellida</taxon>
        <taxon>Astrophorina</taxon>
        <taxon>Geodiidae</taxon>
        <taxon>Geodia</taxon>
    </lineage>
</organism>
<name>A0AA35RP75_GEOBA</name>
<dbReference type="EMBL" id="CASHTH010001288">
    <property type="protein sequence ID" value="CAI8013712.1"/>
    <property type="molecule type" value="Genomic_DNA"/>
</dbReference>
<dbReference type="Proteomes" id="UP001174909">
    <property type="component" value="Unassembled WGS sequence"/>
</dbReference>
<gene>
    <name evidence="1" type="ORF">GBAR_LOCUS8657</name>
</gene>
<proteinExistence type="predicted"/>
<keyword evidence="2" id="KW-1185">Reference proteome</keyword>
<protein>
    <submittedName>
        <fullName evidence="1">Uncharacterized protein</fullName>
    </submittedName>
</protein>
<sequence length="269" mass="30141">MSTSPETTDVEYRRGLVENQFDFLDLKSSRIFIPTDDWTRHLNRRTSLRATDLRMEKHFEAMNTPRLLVSNLLESFERCSPIPSQKYHIDTELLRISLDVMETRKLAGVPQAIGIAQSEANIRLSTIDPIVKGIARASGTIVVAEASMRGSDTLTANSANSAATVSTNIDTPNQQKQLSRNIITFYSVHTGTDPSVCALVEVKRKASFNDDAVCQTIGYYIARKNSNQHSDNDNYHFPPLAILFCEDEVKFIFFPFSKDEICGIEAVVT</sequence>
<accession>A0AA35RP75</accession>
<reference evidence="1" key="1">
    <citation type="submission" date="2023-03" db="EMBL/GenBank/DDBJ databases">
        <authorList>
            <person name="Steffen K."/>
            <person name="Cardenas P."/>
        </authorList>
    </citation>
    <scope>NUCLEOTIDE SEQUENCE</scope>
</reference>